<dbReference type="AlphaFoldDB" id="A0A0R2YKR3"/>
<protein>
    <recommendedName>
        <fullName evidence="5">Tail protein</fullName>
    </recommendedName>
</protein>
<dbReference type="PATRIC" id="fig|75588.4.peg.1876"/>
<dbReference type="Proteomes" id="UP000051446">
    <property type="component" value="Unassembled WGS sequence"/>
</dbReference>
<evidence type="ECO:0000259" key="2">
    <source>
        <dbReference type="Pfam" id="PF09718"/>
    </source>
</evidence>
<reference evidence="3 4" key="1">
    <citation type="submission" date="2015-02" db="EMBL/GenBank/DDBJ databases">
        <title>Pseudomonas helleri sp. nov. and Pseudomonas weihenstephanensis sp. nov., isolated from raw cows milk.</title>
        <authorList>
            <person name="von Neubeck M."/>
            <person name="Huptas C."/>
            <person name="Wenning M."/>
            <person name="Scherer S."/>
        </authorList>
    </citation>
    <scope>NUCLEOTIDE SEQUENCE [LARGE SCALE GENOMIC DNA]</scope>
    <source>
        <strain evidence="3 4">DSM 17149</strain>
    </source>
</reference>
<feature type="domain" description="Bacteriophage tail tape measure C-terminal" evidence="2">
    <location>
        <begin position="744"/>
        <end position="817"/>
    </location>
</feature>
<accession>A0A0R2YKR3</accession>
<name>A0A0R2YKR3_9PSED</name>
<sequence>MTSIAELGIRVDSTDAAQAGADLDKLTAAGGRAEKAAEGVAKGADKASASIKKQKDELSDLLGEIDPTVKALGRLDELETKLSKQKKLGALDASTFSEYQGKIDQSRANLGRFDDSLTRTGNTAKQTAAALRGVPAQFTDIAVSLQGGQAPLTVLLQQGGQLKDMFGGVAPAAKALGGYVAGLINPFTAAAAAVSVLGLAYYKGSKEADAYKEALILSGNAAGTSASQLAVMAQQVSSTVGTTGAAAEVLAKLAGNGKIASGSFELITTAALQMERATGRSIDETVAEFAKIAKDPVAAAKELNDQYHFLTASVYAQIVALKEQGDTVGAANLLTDTYASTVATRAGQITQNLGYIQRGWNEIRDAAKGALDATYDIGRDKTLQEQVDDLKAKLTGSAAYDVGGLRMNAGAVSPKERADIQEQIRLKEIYIEIEKRQNKYAGDRQKIQDKGIEAEQDLERIRIASYSNKQKRDKEEESYLRKISALREANPNSPLLDQKNIDRDLKNIRDKYKDPKGASTPVDLTSFNDSKNQLNAVLSYYKSADKELEAAQKAGIISQESYTAQRVALLQQQASEVKSSYEAEIAALEGAKGKAGTSAAQRIQLDQKIADARANMVKAQQESDSELKVIDLEETGRLARKTAATEAYVDQLERQRRALSLSGDRAAASLGMGDREAGRERDLDASRDRFNEERAKLLDRRKTAPDKYSQADYEKDLASLESAEGKYRDTVLENYDKISEAQADWRKGATSGFRTYLESARDLSGQAKSLVTGAFGEMEDSLANFATSGKLSFSDFTKSIISDMARIATRQAASGLLSSFAGTALGSWLGGGGGASTSFGSSIGSAITANAKGGVYDSPSLSSFSNQVHDKPQMFAFAKGAGIFAEAGPEAIMPLTRTAGGELGVRALGGGGGGSGGNTESKTEVTININRDGSGDATADTAMGKSLAPQFLTLIRAEIAANERRTLSPSGGATWRIINGR</sequence>
<gene>
    <name evidence="3" type="ORF">TU73_00990</name>
</gene>
<evidence type="ECO:0008006" key="5">
    <source>
        <dbReference type="Google" id="ProtNLM"/>
    </source>
</evidence>
<dbReference type="InterPro" id="IPR006431">
    <property type="entry name" value="Phage_tape_meas_C"/>
</dbReference>
<comment type="caution">
    <text evidence="3">The sequence shown here is derived from an EMBL/GenBank/DDBJ whole genome shotgun (WGS) entry which is preliminary data.</text>
</comment>
<organism evidence="3 4">
    <name type="scientific">Pseudomonas libanensis</name>
    <dbReference type="NCBI Taxonomy" id="75588"/>
    <lineage>
        <taxon>Bacteria</taxon>
        <taxon>Pseudomonadati</taxon>
        <taxon>Pseudomonadota</taxon>
        <taxon>Gammaproteobacteria</taxon>
        <taxon>Pseudomonadales</taxon>
        <taxon>Pseudomonadaceae</taxon>
        <taxon>Pseudomonas</taxon>
    </lineage>
</organism>
<evidence type="ECO:0000313" key="4">
    <source>
        <dbReference type="Proteomes" id="UP000051446"/>
    </source>
</evidence>
<evidence type="ECO:0000313" key="3">
    <source>
        <dbReference type="EMBL" id="KRP48701.1"/>
    </source>
</evidence>
<dbReference type="NCBIfam" id="TIGR01541">
    <property type="entry name" value="tape_meas_lam_C"/>
    <property type="match status" value="1"/>
</dbReference>
<dbReference type="EMBL" id="JYLH01000001">
    <property type="protein sequence ID" value="KRP48701.1"/>
    <property type="molecule type" value="Genomic_DNA"/>
</dbReference>
<dbReference type="Pfam" id="PF06791">
    <property type="entry name" value="TMP_2"/>
    <property type="match status" value="1"/>
</dbReference>
<proteinExistence type="predicted"/>
<feature type="domain" description="Bacteriophage tail tape measure N-terminal" evidence="1">
    <location>
        <begin position="118"/>
        <end position="318"/>
    </location>
</feature>
<dbReference type="Pfam" id="PF09718">
    <property type="entry name" value="Tape_meas_lam_C"/>
    <property type="match status" value="1"/>
</dbReference>
<dbReference type="InterPro" id="IPR009628">
    <property type="entry name" value="Phage_tape_measure_N"/>
</dbReference>
<evidence type="ECO:0000259" key="1">
    <source>
        <dbReference type="Pfam" id="PF06791"/>
    </source>
</evidence>
<dbReference type="RefSeq" id="WP_057010584.1">
    <property type="nucleotide sequence ID" value="NZ_JYLH01000001.1"/>
</dbReference>